<dbReference type="EMBL" id="PNHP01000003">
    <property type="protein sequence ID" value="PMC81391.1"/>
    <property type="molecule type" value="Genomic_DNA"/>
</dbReference>
<evidence type="ECO:0000256" key="5">
    <source>
        <dbReference type="ARBA" id="ARBA00023204"/>
    </source>
</evidence>
<protein>
    <recommendedName>
        <fullName evidence="8">HTH cro/C1-type domain-containing protein</fullName>
    </recommendedName>
</protein>
<dbReference type="PANTHER" id="PTHR33516:SF2">
    <property type="entry name" value="LEXA REPRESSOR-RELATED"/>
    <property type="match status" value="1"/>
</dbReference>
<evidence type="ECO:0000313" key="10">
    <source>
        <dbReference type="Proteomes" id="UP000235658"/>
    </source>
</evidence>
<dbReference type="Pfam" id="PF01381">
    <property type="entry name" value="HTH_3"/>
    <property type="match status" value="1"/>
</dbReference>
<evidence type="ECO:0000256" key="2">
    <source>
        <dbReference type="ARBA" id="ARBA00022763"/>
    </source>
</evidence>
<dbReference type="GO" id="GO:0003677">
    <property type="term" value="F:DNA binding"/>
    <property type="evidence" value="ECO:0007669"/>
    <property type="project" value="InterPro"/>
</dbReference>
<dbReference type="SMART" id="SM00530">
    <property type="entry name" value="HTH_XRE"/>
    <property type="match status" value="1"/>
</dbReference>
<evidence type="ECO:0000259" key="8">
    <source>
        <dbReference type="PROSITE" id="PS50943"/>
    </source>
</evidence>
<comment type="similarity">
    <text evidence="1 7">Belongs to the peptidase S24 family.</text>
</comment>
<dbReference type="RefSeq" id="WP_102197992.1">
    <property type="nucleotide sequence ID" value="NZ_PNHP01000003.1"/>
</dbReference>
<dbReference type="InterPro" id="IPR015927">
    <property type="entry name" value="Peptidase_S24_S26A/B/C"/>
</dbReference>
<keyword evidence="2" id="KW-0227">DNA damage</keyword>
<evidence type="ECO:0000256" key="3">
    <source>
        <dbReference type="ARBA" id="ARBA00022801"/>
    </source>
</evidence>
<sequence length="213" mass="23824">MKINKGNIIKNLRTERNLTQEEVGKIIGASKQTLHKYENGIITNIPQDKIESLANLFDVSPSYIMGWEKDKTDLSGIPGVIPVKKIIKIPILGHIQCGKPVMSVENYEGYFPADPEIINSDFCLYADGDSMIDAGIHEGDLVFFKQTPQVENGSIAAVFIDDTTTLKRFYKKENQIILQPENKSYSPIIIDLDESTNIRILGEMVGMYVKGSK</sequence>
<dbReference type="CDD" id="cd06529">
    <property type="entry name" value="S24_LexA-like"/>
    <property type="match status" value="1"/>
</dbReference>
<organism evidence="9 10">
    <name type="scientific">Anaerococcus hydrogenalis</name>
    <dbReference type="NCBI Taxonomy" id="33029"/>
    <lineage>
        <taxon>Bacteria</taxon>
        <taxon>Bacillati</taxon>
        <taxon>Bacillota</taxon>
        <taxon>Tissierellia</taxon>
        <taxon>Tissierellales</taxon>
        <taxon>Peptoniphilaceae</taxon>
        <taxon>Anaerococcus</taxon>
    </lineage>
</organism>
<dbReference type="InterPro" id="IPR006197">
    <property type="entry name" value="Peptidase_S24_LexA"/>
</dbReference>
<dbReference type="InterPro" id="IPR039418">
    <property type="entry name" value="LexA-like"/>
</dbReference>
<name>A0A2N6UID9_9FIRM</name>
<evidence type="ECO:0000313" key="9">
    <source>
        <dbReference type="EMBL" id="PMC81391.1"/>
    </source>
</evidence>
<dbReference type="AlphaFoldDB" id="A0A2N6UID9"/>
<keyword evidence="5" id="KW-0234">DNA repair</keyword>
<dbReference type="Proteomes" id="UP000235658">
    <property type="component" value="Unassembled WGS sequence"/>
</dbReference>
<evidence type="ECO:0000256" key="1">
    <source>
        <dbReference type="ARBA" id="ARBA00007484"/>
    </source>
</evidence>
<accession>A0A2N6UID9</accession>
<proteinExistence type="inferred from homology"/>
<gene>
    <name evidence="9" type="ORF">CJ192_05025</name>
</gene>
<dbReference type="PROSITE" id="PS50943">
    <property type="entry name" value="HTH_CROC1"/>
    <property type="match status" value="1"/>
</dbReference>
<dbReference type="GO" id="GO:0006281">
    <property type="term" value="P:DNA repair"/>
    <property type="evidence" value="ECO:0007669"/>
    <property type="project" value="UniProtKB-KW"/>
</dbReference>
<dbReference type="SUPFAM" id="SSF51306">
    <property type="entry name" value="LexA/Signal peptidase"/>
    <property type="match status" value="1"/>
</dbReference>
<keyword evidence="4 7" id="KW-0068">Autocatalytic cleavage</keyword>
<keyword evidence="6" id="KW-0742">SOS response</keyword>
<dbReference type="Pfam" id="PF00717">
    <property type="entry name" value="Peptidase_S24"/>
    <property type="match status" value="1"/>
</dbReference>
<comment type="caution">
    <text evidence="9">The sequence shown here is derived from an EMBL/GenBank/DDBJ whole genome shotgun (WGS) entry which is preliminary data.</text>
</comment>
<dbReference type="GO" id="GO:0016787">
    <property type="term" value="F:hydrolase activity"/>
    <property type="evidence" value="ECO:0007669"/>
    <property type="project" value="UniProtKB-KW"/>
</dbReference>
<dbReference type="Gene3D" id="2.10.109.10">
    <property type="entry name" value="Umud Fragment, subunit A"/>
    <property type="match status" value="1"/>
</dbReference>
<dbReference type="Gene3D" id="1.10.260.40">
    <property type="entry name" value="lambda repressor-like DNA-binding domains"/>
    <property type="match status" value="1"/>
</dbReference>
<evidence type="ECO:0000256" key="6">
    <source>
        <dbReference type="ARBA" id="ARBA00023236"/>
    </source>
</evidence>
<dbReference type="InterPro" id="IPR010982">
    <property type="entry name" value="Lambda_DNA-bd_dom_sf"/>
</dbReference>
<dbReference type="SUPFAM" id="SSF47413">
    <property type="entry name" value="lambda repressor-like DNA-binding domains"/>
    <property type="match status" value="1"/>
</dbReference>
<dbReference type="GeneID" id="84578541"/>
<dbReference type="CDD" id="cd00093">
    <property type="entry name" value="HTH_XRE"/>
    <property type="match status" value="1"/>
</dbReference>
<keyword evidence="3 7" id="KW-0378">Hydrolase</keyword>
<dbReference type="InterPro" id="IPR036286">
    <property type="entry name" value="LexA/Signal_pep-like_sf"/>
</dbReference>
<dbReference type="InterPro" id="IPR050077">
    <property type="entry name" value="LexA_repressor"/>
</dbReference>
<dbReference type="GO" id="GO:0009432">
    <property type="term" value="P:SOS response"/>
    <property type="evidence" value="ECO:0007669"/>
    <property type="project" value="UniProtKB-KW"/>
</dbReference>
<reference evidence="9 10" key="1">
    <citation type="submission" date="2017-09" db="EMBL/GenBank/DDBJ databases">
        <title>Bacterial strain isolated from the female urinary microbiota.</title>
        <authorList>
            <person name="Thomas-White K."/>
            <person name="Kumar N."/>
            <person name="Forster S."/>
            <person name="Putonti C."/>
            <person name="Lawley T."/>
            <person name="Wolfe A.J."/>
        </authorList>
    </citation>
    <scope>NUCLEOTIDE SEQUENCE [LARGE SCALE GENOMIC DNA]</scope>
    <source>
        <strain evidence="9 10">UMB0204</strain>
    </source>
</reference>
<dbReference type="PANTHER" id="PTHR33516">
    <property type="entry name" value="LEXA REPRESSOR"/>
    <property type="match status" value="1"/>
</dbReference>
<dbReference type="PRINTS" id="PR00726">
    <property type="entry name" value="LEXASERPTASE"/>
</dbReference>
<evidence type="ECO:0000256" key="7">
    <source>
        <dbReference type="RuleBase" id="RU003991"/>
    </source>
</evidence>
<dbReference type="InterPro" id="IPR001387">
    <property type="entry name" value="Cro/C1-type_HTH"/>
</dbReference>
<dbReference type="GO" id="GO:0006355">
    <property type="term" value="P:regulation of DNA-templated transcription"/>
    <property type="evidence" value="ECO:0007669"/>
    <property type="project" value="InterPro"/>
</dbReference>
<evidence type="ECO:0000256" key="4">
    <source>
        <dbReference type="ARBA" id="ARBA00022813"/>
    </source>
</evidence>
<feature type="domain" description="HTH cro/C1-type" evidence="8">
    <location>
        <begin position="9"/>
        <end position="64"/>
    </location>
</feature>